<gene>
    <name evidence="2" type="ordered locus">PSMK_08410</name>
</gene>
<evidence type="ECO:0000256" key="1">
    <source>
        <dbReference type="SAM" id="MobiDB-lite"/>
    </source>
</evidence>
<organism evidence="2 3">
    <name type="scientific">Phycisphaera mikurensis (strain NBRC 102666 / KCTC 22515 / FYK2301M01)</name>
    <dbReference type="NCBI Taxonomy" id="1142394"/>
    <lineage>
        <taxon>Bacteria</taxon>
        <taxon>Pseudomonadati</taxon>
        <taxon>Planctomycetota</taxon>
        <taxon>Phycisphaerae</taxon>
        <taxon>Phycisphaerales</taxon>
        <taxon>Phycisphaeraceae</taxon>
        <taxon>Phycisphaera</taxon>
    </lineage>
</organism>
<reference evidence="2 3" key="1">
    <citation type="submission" date="2012-02" db="EMBL/GenBank/DDBJ databases">
        <title>Complete genome sequence of Phycisphaera mikurensis NBRC 102666.</title>
        <authorList>
            <person name="Ankai A."/>
            <person name="Hosoyama A."/>
            <person name="Terui Y."/>
            <person name="Sekine M."/>
            <person name="Fukai R."/>
            <person name="Kato Y."/>
            <person name="Nakamura S."/>
            <person name="Yamada-Narita S."/>
            <person name="Kawakoshi A."/>
            <person name="Fukunaga Y."/>
            <person name="Yamazaki S."/>
            <person name="Fujita N."/>
        </authorList>
    </citation>
    <scope>NUCLEOTIDE SEQUENCE [LARGE SCALE GENOMIC DNA]</scope>
    <source>
        <strain evidence="3">NBRC 102666 / KCTC 22515 / FYK2301M01</strain>
    </source>
</reference>
<proteinExistence type="predicted"/>
<dbReference type="Proteomes" id="UP000007881">
    <property type="component" value="Chromosome"/>
</dbReference>
<dbReference type="AlphaFoldDB" id="I0ICL2"/>
<dbReference type="HOGENOM" id="CLU_1936107_0_0_0"/>
<evidence type="ECO:0000313" key="3">
    <source>
        <dbReference type="Proteomes" id="UP000007881"/>
    </source>
</evidence>
<protein>
    <submittedName>
        <fullName evidence="2">Uncharacterized protein</fullName>
    </submittedName>
</protein>
<dbReference type="RefSeq" id="WP_014436220.1">
    <property type="nucleotide sequence ID" value="NC_017080.1"/>
</dbReference>
<dbReference type="KEGG" id="phm:PSMK_08410"/>
<dbReference type="EMBL" id="AP012338">
    <property type="protein sequence ID" value="BAM03000.1"/>
    <property type="molecule type" value="Genomic_DNA"/>
</dbReference>
<name>I0ICL2_PHYMF</name>
<evidence type="ECO:0000313" key="2">
    <source>
        <dbReference type="EMBL" id="BAM03000.1"/>
    </source>
</evidence>
<keyword evidence="3" id="KW-1185">Reference proteome</keyword>
<sequence>MKKDTPISAGSAAALTARITATLGPLDADEQACCEKLEDLGAKVAELQAQISDAEENLRIVKAAKVDAIRSLMNDDPLLSQAFGGSAAEAVEEAAALEEDEDVVEATAEDEDAAGDADADDGNPLLKLKD</sequence>
<feature type="region of interest" description="Disordered" evidence="1">
    <location>
        <begin position="97"/>
        <end position="130"/>
    </location>
</feature>
<feature type="compositionally biased region" description="Acidic residues" evidence="1">
    <location>
        <begin position="97"/>
        <end position="121"/>
    </location>
</feature>
<accession>I0ICL2</accession>
<dbReference type="STRING" id="1142394.PSMK_08410"/>